<accession>A0A955EB53</accession>
<gene>
    <name evidence="1" type="ORF">KC980_01940</name>
</gene>
<organism evidence="1 2">
    <name type="scientific">candidate division WWE3 bacterium</name>
    <dbReference type="NCBI Taxonomy" id="2053526"/>
    <lineage>
        <taxon>Bacteria</taxon>
        <taxon>Katanobacteria</taxon>
    </lineage>
</organism>
<evidence type="ECO:0000313" key="2">
    <source>
        <dbReference type="Proteomes" id="UP000740557"/>
    </source>
</evidence>
<proteinExistence type="predicted"/>
<comment type="caution">
    <text evidence="1">The sequence shown here is derived from an EMBL/GenBank/DDBJ whole genome shotgun (WGS) entry which is preliminary data.</text>
</comment>
<name>A0A955EB53_UNCKA</name>
<feature type="non-terminal residue" evidence="1">
    <location>
        <position position="170"/>
    </location>
</feature>
<evidence type="ECO:0000313" key="1">
    <source>
        <dbReference type="EMBL" id="MCA9308249.1"/>
    </source>
</evidence>
<dbReference type="Proteomes" id="UP000740557">
    <property type="component" value="Unassembled WGS sequence"/>
</dbReference>
<protein>
    <submittedName>
        <fullName evidence="1">Uncharacterized protein</fullName>
    </submittedName>
</protein>
<dbReference type="EMBL" id="JAGQNX010000056">
    <property type="protein sequence ID" value="MCA9308249.1"/>
    <property type="molecule type" value="Genomic_DNA"/>
</dbReference>
<reference evidence="1" key="1">
    <citation type="submission" date="2020-04" db="EMBL/GenBank/DDBJ databases">
        <authorList>
            <person name="Zhang T."/>
        </authorList>
    </citation>
    <scope>NUCLEOTIDE SEQUENCE</scope>
    <source>
        <strain evidence="1">HKST-UBA79</strain>
    </source>
</reference>
<reference evidence="1" key="2">
    <citation type="journal article" date="2021" name="Microbiome">
        <title>Successional dynamics and alternative stable states in a saline activated sludge microbial community over 9 years.</title>
        <authorList>
            <person name="Wang Y."/>
            <person name="Ye J."/>
            <person name="Ju F."/>
            <person name="Liu L."/>
            <person name="Boyd J.A."/>
            <person name="Deng Y."/>
            <person name="Parks D.H."/>
            <person name="Jiang X."/>
            <person name="Yin X."/>
            <person name="Woodcroft B.J."/>
            <person name="Tyson G.W."/>
            <person name="Hugenholtz P."/>
            <person name="Polz M.F."/>
            <person name="Zhang T."/>
        </authorList>
    </citation>
    <scope>NUCLEOTIDE SEQUENCE</scope>
    <source>
        <strain evidence="1">HKST-UBA79</strain>
    </source>
</reference>
<sequence>MLRNLTLKQKLLILGLFIASILAYLLGKSSVSQRFASDPQEDIVKRAEERDLTRDSFNYDVSGVFIPVDSGDMKDATLERLKLQPHLPLTHLGFQTSVGKVTDIGVYVSDEDAESLVRLEIYGVDYLYEYTKGNINSFSDVQAFAESFAEAKRMIAETGVDPNKLYYVFG</sequence>
<dbReference type="AlphaFoldDB" id="A0A955EB53"/>